<evidence type="ECO:0000313" key="9">
    <source>
        <dbReference type="Proteomes" id="UP000596351"/>
    </source>
</evidence>
<reference evidence="8 9" key="1">
    <citation type="submission" date="2018-09" db="EMBL/GenBank/DDBJ databases">
        <title>Rhizobium sp. MAE2-X.</title>
        <authorList>
            <person name="Lee Y."/>
            <person name="Jeon C.O."/>
        </authorList>
    </citation>
    <scope>NUCLEOTIDE SEQUENCE [LARGE SCALE GENOMIC DNA]</scope>
    <source>
        <strain evidence="8 9">MAE2-X</strain>
    </source>
</reference>
<comment type="cofactor">
    <cofactor evidence="1">
        <name>(6R)-5,10-methylene-5,6,7,8-tetrahydrofolate</name>
        <dbReference type="ChEBI" id="CHEBI:15636"/>
    </cofactor>
</comment>
<evidence type="ECO:0000256" key="6">
    <source>
        <dbReference type="RuleBase" id="RU004182"/>
    </source>
</evidence>
<dbReference type="Gene3D" id="1.10.579.10">
    <property type="entry name" value="DNA Cyclobutane Dipyrimidine Photolyase, subunit A, domain 3"/>
    <property type="match status" value="1"/>
</dbReference>
<dbReference type="PANTHER" id="PTHR11455:SF9">
    <property type="entry name" value="CRYPTOCHROME CIRCADIAN CLOCK 5 ISOFORM X1"/>
    <property type="match status" value="1"/>
</dbReference>
<dbReference type="PRINTS" id="PR00147">
    <property type="entry name" value="DNAPHOTLYASE"/>
</dbReference>
<evidence type="ECO:0000313" key="8">
    <source>
        <dbReference type="EMBL" id="QRF52857.1"/>
    </source>
</evidence>
<dbReference type="InterPro" id="IPR005101">
    <property type="entry name" value="Cryptochr/Photolyase_FAD-bd"/>
</dbReference>
<dbReference type="PROSITE" id="PS00691">
    <property type="entry name" value="DNA_PHOTOLYASES_1_2"/>
    <property type="match status" value="1"/>
</dbReference>
<dbReference type="SUPFAM" id="SSF48173">
    <property type="entry name" value="Cryptochrome/photolyase FAD-binding domain"/>
    <property type="match status" value="1"/>
</dbReference>
<evidence type="ECO:0000256" key="2">
    <source>
        <dbReference type="ARBA" id="ARBA00001974"/>
    </source>
</evidence>
<dbReference type="InterPro" id="IPR036155">
    <property type="entry name" value="Crypto/Photolyase_N_sf"/>
</dbReference>
<keyword evidence="9" id="KW-1185">Reference proteome</keyword>
<proteinExistence type="inferred from homology"/>
<dbReference type="SUPFAM" id="SSF52425">
    <property type="entry name" value="Cryptochrome/photolyase, N-terminal domain"/>
    <property type="match status" value="1"/>
</dbReference>
<name>A0ABX7EX00_9HYPH</name>
<dbReference type="PROSITE" id="PS51645">
    <property type="entry name" value="PHR_CRY_ALPHA_BETA"/>
    <property type="match status" value="1"/>
</dbReference>
<dbReference type="InterPro" id="IPR036134">
    <property type="entry name" value="Crypto/Photolyase_FAD-like_sf"/>
</dbReference>
<feature type="domain" description="Photolyase/cryptochrome alpha/beta" evidence="7">
    <location>
        <begin position="17"/>
        <end position="146"/>
    </location>
</feature>
<evidence type="ECO:0000256" key="3">
    <source>
        <dbReference type="ARBA" id="ARBA00022630"/>
    </source>
</evidence>
<dbReference type="PROSITE" id="PS00394">
    <property type="entry name" value="DNA_PHOTOLYASES_1_1"/>
    <property type="match status" value="1"/>
</dbReference>
<gene>
    <name evidence="8" type="ORF">D4A92_16150</name>
</gene>
<dbReference type="Gene3D" id="1.25.40.80">
    <property type="match status" value="1"/>
</dbReference>
<accession>A0ABX7EX00</accession>
<keyword evidence="5 6" id="KW-0157">Chromophore</keyword>
<dbReference type="Proteomes" id="UP000596351">
    <property type="component" value="Chromosome"/>
</dbReference>
<dbReference type="Gene3D" id="3.40.50.620">
    <property type="entry name" value="HUPs"/>
    <property type="match status" value="1"/>
</dbReference>
<dbReference type="InterPro" id="IPR018394">
    <property type="entry name" value="DNA_photolyase_1_CS_C"/>
</dbReference>
<protein>
    <submittedName>
        <fullName evidence="8">Deoxyribodipyrimidine photo-lyase</fullName>
    </submittedName>
</protein>
<keyword evidence="3 6" id="KW-0285">Flavoprotein</keyword>
<evidence type="ECO:0000256" key="4">
    <source>
        <dbReference type="ARBA" id="ARBA00022827"/>
    </source>
</evidence>
<evidence type="ECO:0000256" key="1">
    <source>
        <dbReference type="ARBA" id="ARBA00001932"/>
    </source>
</evidence>
<dbReference type="PANTHER" id="PTHR11455">
    <property type="entry name" value="CRYPTOCHROME"/>
    <property type="match status" value="1"/>
</dbReference>
<keyword evidence="4 6" id="KW-0274">FAD</keyword>
<sequence length="492" mass="55036">MALKANEEEQRMPQSAKTLILWFRKDLRISDHAALATALDEGFRLVPLYIMEPEHAGTGPLGAAQAWWLHHSLEALSASLDALGAKLVLRSGAADAVLSDLIKEAGASAVFWNRRYDPSGISVDKALKAKLIADGIDVRTFAGQILHEPTKLKTGAGGHFRVYTPFWKALDGSGEPPEPIPAPNSLTAPEHWPTSETLSDWGLLPTKPNWAKGFESEWQPGEDGARKRLTDFIASGLKGYRTRRDFPGEAHVSMLSPHLALGEISPASVWHATRGLSDAYSSEDYVHFRKELVWRDFSYHLLFHFPDLATKNWNAKFDAFPWRDEPDLLEKWQKGQTGYPIVDAGMRQLWQTGFMHNRVRMIVASFLIKDLLIDWREGERWFRDTLVDADPASNAASWQWVAGSGADAAPFFRIFNPTSQGEKFDPEGRYVRRFVPELKDMPDKFIHKPSEAPFAVLKEASVSLGKTYPLPIVDHGKARDAAMAAFQGLRAE</sequence>
<dbReference type="InterPro" id="IPR006050">
    <property type="entry name" value="DNA_photolyase_N"/>
</dbReference>
<evidence type="ECO:0000256" key="5">
    <source>
        <dbReference type="ARBA" id="ARBA00022991"/>
    </source>
</evidence>
<organism evidence="8 9">
    <name type="scientific">Rhizobium rosettiformans</name>
    <dbReference type="NCBI Taxonomy" id="1368430"/>
    <lineage>
        <taxon>Bacteria</taxon>
        <taxon>Pseudomonadati</taxon>
        <taxon>Pseudomonadota</taxon>
        <taxon>Alphaproteobacteria</taxon>
        <taxon>Hyphomicrobiales</taxon>
        <taxon>Rhizobiaceae</taxon>
        <taxon>Rhizobium/Agrobacterium group</taxon>
        <taxon>Rhizobium</taxon>
    </lineage>
</organism>
<dbReference type="InterPro" id="IPR014729">
    <property type="entry name" value="Rossmann-like_a/b/a_fold"/>
</dbReference>
<comment type="cofactor">
    <cofactor evidence="2">
        <name>FAD</name>
        <dbReference type="ChEBI" id="CHEBI:57692"/>
    </cofactor>
</comment>
<comment type="similarity">
    <text evidence="6">Belongs to the DNA photolyase family.</text>
</comment>
<dbReference type="Pfam" id="PF00875">
    <property type="entry name" value="DNA_photolyase"/>
    <property type="match status" value="1"/>
</dbReference>
<dbReference type="EMBL" id="CP032405">
    <property type="protein sequence ID" value="QRF52857.1"/>
    <property type="molecule type" value="Genomic_DNA"/>
</dbReference>
<dbReference type="InterPro" id="IPR002081">
    <property type="entry name" value="Cryptochrome/DNA_photolyase_1"/>
</dbReference>
<evidence type="ECO:0000259" key="7">
    <source>
        <dbReference type="PROSITE" id="PS51645"/>
    </source>
</evidence>
<dbReference type="Pfam" id="PF03441">
    <property type="entry name" value="FAD_binding_7"/>
    <property type="match status" value="1"/>
</dbReference>